<evidence type="ECO:0000313" key="8">
    <source>
        <dbReference type="EMBL" id="GAG93907.1"/>
    </source>
</evidence>
<gene>
    <name evidence="8" type="ORF">S01H4_46796</name>
</gene>
<dbReference type="PANTHER" id="PTHR43663">
    <property type="entry name" value="CHROMATE TRANSPORT PROTEIN-RELATED"/>
    <property type="match status" value="1"/>
</dbReference>
<dbReference type="InterPro" id="IPR052518">
    <property type="entry name" value="CHR_Transporter"/>
</dbReference>
<proteinExistence type="inferred from homology"/>
<evidence type="ECO:0000256" key="5">
    <source>
        <dbReference type="ARBA" id="ARBA00022989"/>
    </source>
</evidence>
<feature type="transmembrane region" description="Helical" evidence="7">
    <location>
        <begin position="88"/>
        <end position="119"/>
    </location>
</feature>
<keyword evidence="5 7" id="KW-1133">Transmembrane helix</keyword>
<protein>
    <recommendedName>
        <fullName evidence="9">Chromate transporter</fullName>
    </recommendedName>
</protein>
<evidence type="ECO:0000256" key="1">
    <source>
        <dbReference type="ARBA" id="ARBA00004651"/>
    </source>
</evidence>
<dbReference type="GO" id="GO:0015109">
    <property type="term" value="F:chromate transmembrane transporter activity"/>
    <property type="evidence" value="ECO:0007669"/>
    <property type="project" value="InterPro"/>
</dbReference>
<name>X1CLM8_9ZZZZ</name>
<reference evidence="8" key="1">
    <citation type="journal article" date="2014" name="Front. Microbiol.">
        <title>High frequency of phylogenetically diverse reductive dehalogenase-homologous genes in deep subseafloor sedimentary metagenomes.</title>
        <authorList>
            <person name="Kawai M."/>
            <person name="Futagami T."/>
            <person name="Toyoda A."/>
            <person name="Takaki Y."/>
            <person name="Nishi S."/>
            <person name="Hori S."/>
            <person name="Arai W."/>
            <person name="Tsubouchi T."/>
            <person name="Morono Y."/>
            <person name="Uchiyama I."/>
            <person name="Ito T."/>
            <person name="Fujiyama A."/>
            <person name="Inagaki F."/>
            <person name="Takami H."/>
        </authorList>
    </citation>
    <scope>NUCLEOTIDE SEQUENCE</scope>
    <source>
        <strain evidence="8">Expedition CK06-06</strain>
    </source>
</reference>
<comment type="subcellular location">
    <subcellularLocation>
        <location evidence="1">Cell membrane</location>
        <topology evidence="1">Multi-pass membrane protein</topology>
    </subcellularLocation>
</comment>
<keyword evidence="4 7" id="KW-0812">Transmembrane</keyword>
<evidence type="ECO:0000256" key="6">
    <source>
        <dbReference type="ARBA" id="ARBA00023136"/>
    </source>
</evidence>
<comment type="similarity">
    <text evidence="2">Belongs to the chromate ion transporter (CHR) (TC 2.A.51) family.</text>
</comment>
<feature type="transmembrane region" description="Helical" evidence="7">
    <location>
        <begin position="20"/>
        <end position="45"/>
    </location>
</feature>
<feature type="transmembrane region" description="Helical" evidence="7">
    <location>
        <begin position="57"/>
        <end position="76"/>
    </location>
</feature>
<dbReference type="Pfam" id="PF02417">
    <property type="entry name" value="Chromate_transp"/>
    <property type="match status" value="1"/>
</dbReference>
<sequence length="120" mass="13052">FPGAISIKFATYTGYKVAGIPGAIVANIANLLPPVLFIMLASMLYSKYKDVPFIKAGLLMVQYAIFAMIIAVAIQLVDKSHIFQLKYIAVIAASFVLFFLTRIHPAFIIIGAALLGAIFR</sequence>
<evidence type="ECO:0000256" key="4">
    <source>
        <dbReference type="ARBA" id="ARBA00022692"/>
    </source>
</evidence>
<evidence type="ECO:0000256" key="7">
    <source>
        <dbReference type="SAM" id="Phobius"/>
    </source>
</evidence>
<evidence type="ECO:0008006" key="9">
    <source>
        <dbReference type="Google" id="ProtNLM"/>
    </source>
</evidence>
<evidence type="ECO:0000256" key="2">
    <source>
        <dbReference type="ARBA" id="ARBA00005262"/>
    </source>
</evidence>
<keyword evidence="6 7" id="KW-0472">Membrane</keyword>
<dbReference type="EMBL" id="BART01026189">
    <property type="protein sequence ID" value="GAG93907.1"/>
    <property type="molecule type" value="Genomic_DNA"/>
</dbReference>
<comment type="caution">
    <text evidence="8">The sequence shown here is derived from an EMBL/GenBank/DDBJ whole genome shotgun (WGS) entry which is preliminary data.</text>
</comment>
<accession>X1CLM8</accession>
<dbReference type="InterPro" id="IPR003370">
    <property type="entry name" value="Chromate_transpt"/>
</dbReference>
<organism evidence="8">
    <name type="scientific">marine sediment metagenome</name>
    <dbReference type="NCBI Taxonomy" id="412755"/>
    <lineage>
        <taxon>unclassified sequences</taxon>
        <taxon>metagenomes</taxon>
        <taxon>ecological metagenomes</taxon>
    </lineage>
</organism>
<dbReference type="PANTHER" id="PTHR43663:SF1">
    <property type="entry name" value="CHROMATE TRANSPORTER"/>
    <property type="match status" value="1"/>
</dbReference>
<dbReference type="GO" id="GO:0005886">
    <property type="term" value="C:plasma membrane"/>
    <property type="evidence" value="ECO:0007669"/>
    <property type="project" value="UniProtKB-SubCell"/>
</dbReference>
<feature type="non-terminal residue" evidence="8">
    <location>
        <position position="1"/>
    </location>
</feature>
<evidence type="ECO:0000256" key="3">
    <source>
        <dbReference type="ARBA" id="ARBA00022475"/>
    </source>
</evidence>
<keyword evidence="3" id="KW-1003">Cell membrane</keyword>
<dbReference type="AlphaFoldDB" id="X1CLM8"/>